<organism evidence="3 4">
    <name type="scientific">Paucimonas lemoignei</name>
    <name type="common">Pseudomonas lemoignei</name>
    <dbReference type="NCBI Taxonomy" id="29443"/>
    <lineage>
        <taxon>Bacteria</taxon>
        <taxon>Pseudomonadati</taxon>
        <taxon>Pseudomonadota</taxon>
        <taxon>Betaproteobacteria</taxon>
        <taxon>Burkholderiales</taxon>
        <taxon>Burkholderiaceae</taxon>
        <taxon>Paucimonas</taxon>
    </lineage>
</organism>
<reference evidence="3 4" key="1">
    <citation type="submission" date="2019-03" db="EMBL/GenBank/DDBJ databases">
        <title>Genomic Encyclopedia of Type Strains, Phase IV (KMG-IV): sequencing the most valuable type-strain genomes for metagenomic binning, comparative biology and taxonomic classification.</title>
        <authorList>
            <person name="Goeker M."/>
        </authorList>
    </citation>
    <scope>NUCLEOTIDE SEQUENCE [LARGE SCALE GENOMIC DNA]</scope>
    <source>
        <strain evidence="3 4">DSM 7445</strain>
    </source>
</reference>
<evidence type="ECO:0000313" key="3">
    <source>
        <dbReference type="EMBL" id="TCS39634.1"/>
    </source>
</evidence>
<keyword evidence="4" id="KW-1185">Reference proteome</keyword>
<accession>A0A4R3I2Y8</accession>
<gene>
    <name evidence="3" type="ORF">EDC30_101591</name>
</gene>
<evidence type="ECO:0008006" key="5">
    <source>
        <dbReference type="Google" id="ProtNLM"/>
    </source>
</evidence>
<evidence type="ECO:0000256" key="1">
    <source>
        <dbReference type="SAM" id="MobiDB-lite"/>
    </source>
</evidence>
<keyword evidence="2" id="KW-0732">Signal</keyword>
<feature type="region of interest" description="Disordered" evidence="1">
    <location>
        <begin position="61"/>
        <end position="90"/>
    </location>
</feature>
<feature type="chain" id="PRO_5020926779" description="DUF4124 domain-containing protein" evidence="2">
    <location>
        <begin position="19"/>
        <end position="147"/>
    </location>
</feature>
<proteinExistence type="predicted"/>
<feature type="signal peptide" evidence="2">
    <location>
        <begin position="1"/>
        <end position="18"/>
    </location>
</feature>
<evidence type="ECO:0000313" key="4">
    <source>
        <dbReference type="Proteomes" id="UP000295382"/>
    </source>
</evidence>
<dbReference type="OrthoDB" id="8853421at2"/>
<dbReference type="AlphaFoldDB" id="A0A4R3I2Y8"/>
<name>A0A4R3I2Y8_PAULE</name>
<dbReference type="Proteomes" id="UP000295382">
    <property type="component" value="Unassembled WGS sequence"/>
</dbReference>
<evidence type="ECO:0000256" key="2">
    <source>
        <dbReference type="SAM" id="SignalP"/>
    </source>
</evidence>
<dbReference type="EMBL" id="SLZQ01000001">
    <property type="protein sequence ID" value="TCS39634.1"/>
    <property type="molecule type" value="Genomic_DNA"/>
</dbReference>
<protein>
    <recommendedName>
        <fullName evidence="5">DUF4124 domain-containing protein</fullName>
    </recommendedName>
</protein>
<comment type="caution">
    <text evidence="3">The sequence shown here is derived from an EMBL/GenBank/DDBJ whole genome shotgun (WGS) entry which is preliminary data.</text>
</comment>
<sequence>MRLLICVAMLVFPLSAMAVYKCEQGKAGSGTKSVTYSDTPCQGGKSVVIDSSENTLSVVHETGDSRLAHQKEEARRLEQERHRREAQQDKEAMKFARANAAKKKTCARLAQKQKWREEDAAKAVGKNAERARLTARRAAEAYQLECG</sequence>
<dbReference type="RefSeq" id="WP_132257100.1">
    <property type="nucleotide sequence ID" value="NZ_SLZQ01000001.1"/>
</dbReference>